<accession>A0A2Z2IXU4</accession>
<protein>
    <submittedName>
        <fullName evidence="2">Uncharacterized protein</fullName>
    </submittedName>
</protein>
<name>A0A2Z2IXU4_CORST</name>
<dbReference type="AlphaFoldDB" id="A0A2Z2IXU4"/>
<dbReference type="Proteomes" id="UP000250197">
    <property type="component" value="Chromosome"/>
</dbReference>
<evidence type="ECO:0000256" key="1">
    <source>
        <dbReference type="SAM" id="Phobius"/>
    </source>
</evidence>
<proteinExistence type="predicted"/>
<dbReference type="RefSeq" id="WP_086890925.1">
    <property type="nucleotide sequence ID" value="NZ_CP021252.1"/>
</dbReference>
<keyword evidence="1" id="KW-1133">Transmembrane helix</keyword>
<reference evidence="2 3" key="1">
    <citation type="submission" date="2017-05" db="EMBL/GenBank/DDBJ databases">
        <title>Complete genome sequence of Corynebacterium striatum KC-Na-1 isolated from Neophocaena asiaeorientalis in Korea.</title>
        <authorList>
            <person name="Kim J.H."/>
            <person name="Lee K."/>
        </authorList>
    </citation>
    <scope>NUCLEOTIDE SEQUENCE [LARGE SCALE GENOMIC DNA]</scope>
    <source>
        <strain evidence="2 3">KC-Na-01</strain>
    </source>
</reference>
<keyword evidence="1" id="KW-0812">Transmembrane</keyword>
<feature type="transmembrane region" description="Helical" evidence="1">
    <location>
        <begin position="20"/>
        <end position="46"/>
    </location>
</feature>
<dbReference type="EMBL" id="CP021252">
    <property type="protein sequence ID" value="ART20793.1"/>
    <property type="molecule type" value="Genomic_DNA"/>
</dbReference>
<evidence type="ECO:0000313" key="2">
    <source>
        <dbReference type="EMBL" id="ART20793.1"/>
    </source>
</evidence>
<dbReference type="KEGG" id="cstr:CBE89_04285"/>
<organism evidence="2 3">
    <name type="scientific">Corynebacterium striatum</name>
    <dbReference type="NCBI Taxonomy" id="43770"/>
    <lineage>
        <taxon>Bacteria</taxon>
        <taxon>Bacillati</taxon>
        <taxon>Actinomycetota</taxon>
        <taxon>Actinomycetes</taxon>
        <taxon>Mycobacteriales</taxon>
        <taxon>Corynebacteriaceae</taxon>
        <taxon>Corynebacterium</taxon>
    </lineage>
</organism>
<keyword evidence="1" id="KW-0472">Membrane</keyword>
<sequence length="70" mass="7821">MEWWTNLTGALSQAMVQAPVWVQMPVLIVIAVPLLAIAAWCLMFVIDFVDRLRFRGAATGSEIQKSDSTR</sequence>
<gene>
    <name evidence="2" type="ORF">CBE89_04285</name>
</gene>
<evidence type="ECO:0000313" key="3">
    <source>
        <dbReference type="Proteomes" id="UP000250197"/>
    </source>
</evidence>